<keyword evidence="3" id="KW-1185">Reference proteome</keyword>
<reference evidence="2 3" key="1">
    <citation type="submission" date="2019-05" db="EMBL/GenBank/DDBJ databases">
        <title>Chryseobacterium sp. isolated from King George Island, maritime Antarctica.</title>
        <authorList>
            <person name="Peng X."/>
        </authorList>
    </citation>
    <scope>NUCLEOTIDE SEQUENCE [LARGE SCALE GENOMIC DNA]</scope>
    <source>
        <strain evidence="2 3">7-3A</strain>
    </source>
</reference>
<dbReference type="PROSITE" id="PS51257">
    <property type="entry name" value="PROKAR_LIPOPROTEIN"/>
    <property type="match status" value="1"/>
</dbReference>
<gene>
    <name evidence="2" type="ORF">Q73A0000_05830</name>
</gene>
<dbReference type="Proteomes" id="UP000594195">
    <property type="component" value="Chromosome"/>
</dbReference>
<dbReference type="KEGG" id="kfa:Q73A0000_05830"/>
<evidence type="ECO:0000313" key="3">
    <source>
        <dbReference type="Proteomes" id="UP000594195"/>
    </source>
</evidence>
<feature type="compositionally biased region" description="Basic and acidic residues" evidence="1">
    <location>
        <begin position="61"/>
        <end position="72"/>
    </location>
</feature>
<name>A0A7M2Y992_9FLAO</name>
<dbReference type="EMBL" id="CP040442">
    <property type="protein sequence ID" value="QOW09913.1"/>
    <property type="molecule type" value="Genomic_DNA"/>
</dbReference>
<feature type="region of interest" description="Disordered" evidence="1">
    <location>
        <begin position="52"/>
        <end position="72"/>
    </location>
</feature>
<proteinExistence type="predicted"/>
<protein>
    <submittedName>
        <fullName evidence="2">Uncharacterized protein</fullName>
    </submittedName>
</protein>
<accession>A0A7M2Y992</accession>
<sequence>MKKLISYSAILLFTLGVYSCRESEEVIRPTFSENLLEAYVIYPIHSAAKDTVKNPNPPIKDGQDWRVVNKKE</sequence>
<evidence type="ECO:0000256" key="1">
    <source>
        <dbReference type="SAM" id="MobiDB-lite"/>
    </source>
</evidence>
<dbReference type="RefSeq" id="WP_193813149.1">
    <property type="nucleotide sequence ID" value="NZ_CP040442.1"/>
</dbReference>
<dbReference type="AlphaFoldDB" id="A0A7M2Y992"/>
<organism evidence="2 3">
    <name type="scientific">Kaistella flava</name>
    <name type="common">ex Peng et al. 2021</name>
    <dbReference type="NCBI Taxonomy" id="2038776"/>
    <lineage>
        <taxon>Bacteria</taxon>
        <taxon>Pseudomonadati</taxon>
        <taxon>Bacteroidota</taxon>
        <taxon>Flavobacteriia</taxon>
        <taxon>Flavobacteriales</taxon>
        <taxon>Weeksellaceae</taxon>
        <taxon>Chryseobacterium group</taxon>
        <taxon>Kaistella</taxon>
    </lineage>
</organism>
<evidence type="ECO:0000313" key="2">
    <source>
        <dbReference type="EMBL" id="QOW09913.1"/>
    </source>
</evidence>